<organism evidence="2 3">
    <name type="scientific">Linderina pennispora</name>
    <dbReference type="NCBI Taxonomy" id="61395"/>
    <lineage>
        <taxon>Eukaryota</taxon>
        <taxon>Fungi</taxon>
        <taxon>Fungi incertae sedis</taxon>
        <taxon>Zoopagomycota</taxon>
        <taxon>Kickxellomycotina</taxon>
        <taxon>Kickxellomycetes</taxon>
        <taxon>Kickxellales</taxon>
        <taxon>Kickxellaceae</taxon>
        <taxon>Linderina</taxon>
    </lineage>
</organism>
<dbReference type="AlphaFoldDB" id="A0A1Y1VZ68"/>
<keyword evidence="3" id="KW-1185">Reference proteome</keyword>
<dbReference type="GeneID" id="63805211"/>
<evidence type="ECO:0000256" key="1">
    <source>
        <dbReference type="SAM" id="MobiDB-lite"/>
    </source>
</evidence>
<reference evidence="2 3" key="1">
    <citation type="submission" date="2016-07" db="EMBL/GenBank/DDBJ databases">
        <title>Pervasive Adenine N6-methylation of Active Genes in Fungi.</title>
        <authorList>
            <consortium name="DOE Joint Genome Institute"/>
            <person name="Mondo S.J."/>
            <person name="Dannebaum R.O."/>
            <person name="Kuo R.C."/>
            <person name="Labutti K."/>
            <person name="Haridas S."/>
            <person name="Kuo A."/>
            <person name="Salamov A."/>
            <person name="Ahrendt S.R."/>
            <person name="Lipzen A."/>
            <person name="Sullivan W."/>
            <person name="Andreopoulos W.B."/>
            <person name="Clum A."/>
            <person name="Lindquist E."/>
            <person name="Daum C."/>
            <person name="Ramamoorthy G.K."/>
            <person name="Gryganskyi A."/>
            <person name="Culley D."/>
            <person name="Magnuson J.K."/>
            <person name="James T.Y."/>
            <person name="O'Malley M.A."/>
            <person name="Stajich J.E."/>
            <person name="Spatafora J.W."/>
            <person name="Visel A."/>
            <person name="Grigoriev I.V."/>
        </authorList>
    </citation>
    <scope>NUCLEOTIDE SEQUENCE [LARGE SCALE GENOMIC DNA]</scope>
    <source>
        <strain evidence="2 3">ATCC 12442</strain>
    </source>
</reference>
<evidence type="ECO:0000313" key="2">
    <source>
        <dbReference type="EMBL" id="ORX66567.1"/>
    </source>
</evidence>
<comment type="caution">
    <text evidence="2">The sequence shown here is derived from an EMBL/GenBank/DDBJ whole genome shotgun (WGS) entry which is preliminary data.</text>
</comment>
<dbReference type="OrthoDB" id="5538843at2759"/>
<dbReference type="EMBL" id="MCFD01000015">
    <property type="protein sequence ID" value="ORX66567.1"/>
    <property type="molecule type" value="Genomic_DNA"/>
</dbReference>
<feature type="compositionally biased region" description="Polar residues" evidence="1">
    <location>
        <begin position="183"/>
        <end position="223"/>
    </location>
</feature>
<feature type="region of interest" description="Disordered" evidence="1">
    <location>
        <begin position="182"/>
        <end position="258"/>
    </location>
</feature>
<evidence type="ECO:0000313" key="3">
    <source>
        <dbReference type="Proteomes" id="UP000193922"/>
    </source>
</evidence>
<gene>
    <name evidence="2" type="ORF">DL89DRAFT_270107</name>
</gene>
<dbReference type="Proteomes" id="UP000193922">
    <property type="component" value="Unassembled WGS sequence"/>
</dbReference>
<dbReference type="RefSeq" id="XP_040740555.1">
    <property type="nucleotide sequence ID" value="XM_040888563.1"/>
</dbReference>
<proteinExistence type="predicted"/>
<protein>
    <submittedName>
        <fullName evidence="2">Uncharacterized protein</fullName>
    </submittedName>
</protein>
<name>A0A1Y1VZ68_9FUNG</name>
<accession>A0A1Y1VZ68</accession>
<sequence length="258" mass="28905">MSIPTVFHNNNCRTPMHLNGGGMLQFCNTFDPNKRPSADYCEIFTQEDYNIYQLGCINHKYGSFIDNNNNTVDMERTFNMGAAYVDKAFEFPIGSHNNYVFVPLDYNKPTTTEMPTPTSTAMTLHTMCHGFFDSTSGTSCSFETMWIPVTPSWTPWTYDPETYTGSTYASYSGGWETSLVLEESQSGETSDVQSELSSAPETYQPETYTGSPQSTYPEESCTPSVLEEPQSGEMSNVDSEFSMAPEMFKGSQDGKCYF</sequence>